<proteinExistence type="predicted"/>
<organism evidence="2 3">
    <name type="scientific">Mangrovicoccus algicola</name>
    <dbReference type="NCBI Taxonomy" id="2771008"/>
    <lineage>
        <taxon>Bacteria</taxon>
        <taxon>Pseudomonadati</taxon>
        <taxon>Pseudomonadota</taxon>
        <taxon>Alphaproteobacteria</taxon>
        <taxon>Rhodobacterales</taxon>
        <taxon>Paracoccaceae</taxon>
        <taxon>Mangrovicoccus</taxon>
    </lineage>
</organism>
<name>A0A8J6YX90_9RHOB</name>
<protein>
    <submittedName>
        <fullName evidence="2">Uncharacterized protein</fullName>
    </submittedName>
</protein>
<dbReference type="EMBL" id="JACVXA010000009">
    <property type="protein sequence ID" value="MBE3637491.1"/>
    <property type="molecule type" value="Genomic_DNA"/>
</dbReference>
<evidence type="ECO:0000313" key="2">
    <source>
        <dbReference type="EMBL" id="MBE3637491.1"/>
    </source>
</evidence>
<evidence type="ECO:0000256" key="1">
    <source>
        <dbReference type="SAM" id="MobiDB-lite"/>
    </source>
</evidence>
<keyword evidence="3" id="KW-1185">Reference proteome</keyword>
<dbReference type="AlphaFoldDB" id="A0A8J6YX90"/>
<comment type="caution">
    <text evidence="2">The sequence shown here is derived from an EMBL/GenBank/DDBJ whole genome shotgun (WGS) entry which is preliminary data.</text>
</comment>
<dbReference type="Proteomes" id="UP000609121">
    <property type="component" value="Unassembled WGS sequence"/>
</dbReference>
<gene>
    <name evidence="2" type="ORF">ICN82_04650</name>
</gene>
<reference evidence="2" key="1">
    <citation type="submission" date="2020-09" db="EMBL/GenBank/DDBJ databases">
        <title>A novel bacterium of genus Mangrovicoccus, isolated from South China Sea.</title>
        <authorList>
            <person name="Huang H."/>
            <person name="Mo K."/>
            <person name="Hu Y."/>
        </authorList>
    </citation>
    <scope>NUCLEOTIDE SEQUENCE</scope>
    <source>
        <strain evidence="2">HB182678</strain>
    </source>
</reference>
<accession>A0A8J6YX90</accession>
<dbReference type="RefSeq" id="WP_193180157.1">
    <property type="nucleotide sequence ID" value="NZ_JACVXA010000009.1"/>
</dbReference>
<evidence type="ECO:0000313" key="3">
    <source>
        <dbReference type="Proteomes" id="UP000609121"/>
    </source>
</evidence>
<feature type="region of interest" description="Disordered" evidence="1">
    <location>
        <begin position="43"/>
        <end position="70"/>
    </location>
</feature>
<sequence length="70" mass="7338">MTQFSPSLPARWLRGPSRARIAALGGCAMLILLLALAARVPPPPQGGETWHGNAASLARAAPERSPLSPR</sequence>